<name>A0A8X6FX25_TRICU</name>
<gene>
    <name evidence="1" type="primary">EVAR_54824_1</name>
    <name evidence="1" type="ORF">TNCT_6081</name>
</gene>
<comment type="caution">
    <text evidence="1">The sequence shown here is derived from an EMBL/GenBank/DDBJ whole genome shotgun (WGS) entry which is preliminary data.</text>
</comment>
<organism evidence="1 2">
    <name type="scientific">Trichonephila clavata</name>
    <name type="common">Joro spider</name>
    <name type="synonym">Nephila clavata</name>
    <dbReference type="NCBI Taxonomy" id="2740835"/>
    <lineage>
        <taxon>Eukaryota</taxon>
        <taxon>Metazoa</taxon>
        <taxon>Ecdysozoa</taxon>
        <taxon>Arthropoda</taxon>
        <taxon>Chelicerata</taxon>
        <taxon>Arachnida</taxon>
        <taxon>Araneae</taxon>
        <taxon>Araneomorphae</taxon>
        <taxon>Entelegynae</taxon>
        <taxon>Araneoidea</taxon>
        <taxon>Nephilidae</taxon>
        <taxon>Trichonephila</taxon>
    </lineage>
</organism>
<evidence type="ECO:0000313" key="2">
    <source>
        <dbReference type="Proteomes" id="UP000887116"/>
    </source>
</evidence>
<dbReference type="EMBL" id="BMAO01003843">
    <property type="protein sequence ID" value="GFQ90533.1"/>
    <property type="molecule type" value="Genomic_DNA"/>
</dbReference>
<keyword evidence="2" id="KW-1185">Reference proteome</keyword>
<accession>A0A8X6FX25</accession>
<sequence>MVVRIEDHPEFNTEEGKFLLDRNCCSKMPTEEEEQELHELVKKYQIHRHTQTCTKNNTTVRCQFNFPREECDETRIVSHFSDYFIRNGGRICLLKRRNEDVWVNNYHPELLSLWTGNMDIQPCGANEAIAYYIAKYLSKAEPKGLDSGISQAIQ</sequence>
<dbReference type="OrthoDB" id="6432285at2759"/>
<proteinExistence type="predicted"/>
<reference evidence="1" key="1">
    <citation type="submission" date="2020-07" db="EMBL/GenBank/DDBJ databases">
        <title>Multicomponent nature underlies the extraordinary mechanical properties of spider dragline silk.</title>
        <authorList>
            <person name="Kono N."/>
            <person name="Nakamura H."/>
            <person name="Mori M."/>
            <person name="Yoshida Y."/>
            <person name="Ohtoshi R."/>
            <person name="Malay A.D."/>
            <person name="Moran D.A.P."/>
            <person name="Tomita M."/>
            <person name="Numata K."/>
            <person name="Arakawa K."/>
        </authorList>
    </citation>
    <scope>NUCLEOTIDE SEQUENCE</scope>
</reference>
<dbReference type="AlphaFoldDB" id="A0A8X6FX25"/>
<protein>
    <submittedName>
        <fullName evidence="1">Helitron_like_N domain-containing protein</fullName>
    </submittedName>
</protein>
<dbReference type="Proteomes" id="UP000887116">
    <property type="component" value="Unassembled WGS sequence"/>
</dbReference>
<evidence type="ECO:0000313" key="1">
    <source>
        <dbReference type="EMBL" id="GFQ90533.1"/>
    </source>
</evidence>